<dbReference type="SUPFAM" id="SSF144232">
    <property type="entry name" value="HIT/MYND zinc finger-like"/>
    <property type="match status" value="2"/>
</dbReference>
<comment type="caution">
    <text evidence="6">The sequence shown here is derived from an EMBL/GenBank/DDBJ whole genome shotgun (WGS) entry which is preliminary data.</text>
</comment>
<proteinExistence type="predicted"/>
<dbReference type="PROSITE" id="PS01360">
    <property type="entry name" value="ZF_MYND_1"/>
    <property type="match status" value="1"/>
</dbReference>
<organism evidence="6 7">
    <name type="scientific">Chaetoceros tenuissimus</name>
    <dbReference type="NCBI Taxonomy" id="426638"/>
    <lineage>
        <taxon>Eukaryota</taxon>
        <taxon>Sar</taxon>
        <taxon>Stramenopiles</taxon>
        <taxon>Ochrophyta</taxon>
        <taxon>Bacillariophyta</taxon>
        <taxon>Coscinodiscophyceae</taxon>
        <taxon>Chaetocerotophycidae</taxon>
        <taxon>Chaetocerotales</taxon>
        <taxon>Chaetocerotaceae</taxon>
        <taxon>Chaetoceros</taxon>
    </lineage>
</organism>
<evidence type="ECO:0000313" key="6">
    <source>
        <dbReference type="EMBL" id="GFH59464.1"/>
    </source>
</evidence>
<reference evidence="6 7" key="1">
    <citation type="journal article" date="2021" name="Sci. Rep.">
        <title>The genome of the diatom Chaetoceros tenuissimus carries an ancient integrated fragment of an extant virus.</title>
        <authorList>
            <person name="Hongo Y."/>
            <person name="Kimura K."/>
            <person name="Takaki Y."/>
            <person name="Yoshida Y."/>
            <person name="Baba S."/>
            <person name="Kobayashi G."/>
            <person name="Nagasaki K."/>
            <person name="Hano T."/>
            <person name="Tomaru Y."/>
        </authorList>
    </citation>
    <scope>NUCLEOTIDE SEQUENCE [LARGE SCALE GENOMIC DNA]</scope>
    <source>
        <strain evidence="6 7">NIES-3715</strain>
    </source>
</reference>
<name>A0AAD3HDQ6_9STRA</name>
<dbReference type="InterPro" id="IPR002893">
    <property type="entry name" value="Znf_MYND"/>
</dbReference>
<protein>
    <recommendedName>
        <fullName evidence="5">MYND-type domain-containing protein</fullName>
    </recommendedName>
</protein>
<dbReference type="GO" id="GO:0008270">
    <property type="term" value="F:zinc ion binding"/>
    <property type="evidence" value="ECO:0007669"/>
    <property type="project" value="UniProtKB-KW"/>
</dbReference>
<evidence type="ECO:0000256" key="4">
    <source>
        <dbReference type="PROSITE-ProRule" id="PRU00134"/>
    </source>
</evidence>
<dbReference type="Gene3D" id="6.10.140.2220">
    <property type="match status" value="2"/>
</dbReference>
<accession>A0AAD3HDQ6</accession>
<dbReference type="Proteomes" id="UP001054902">
    <property type="component" value="Unassembled WGS sequence"/>
</dbReference>
<keyword evidence="2 4" id="KW-0863">Zinc-finger</keyword>
<dbReference type="EMBL" id="BLLK01000064">
    <property type="protein sequence ID" value="GFH59464.1"/>
    <property type="molecule type" value="Genomic_DNA"/>
</dbReference>
<keyword evidence="3" id="KW-0862">Zinc</keyword>
<keyword evidence="1" id="KW-0479">Metal-binding</keyword>
<dbReference type="AlphaFoldDB" id="A0AAD3HDQ6"/>
<evidence type="ECO:0000259" key="5">
    <source>
        <dbReference type="PROSITE" id="PS50865"/>
    </source>
</evidence>
<keyword evidence="7" id="KW-1185">Reference proteome</keyword>
<dbReference type="Pfam" id="PF01753">
    <property type="entry name" value="zf-MYND"/>
    <property type="match status" value="2"/>
</dbReference>
<evidence type="ECO:0000313" key="7">
    <source>
        <dbReference type="Proteomes" id="UP001054902"/>
    </source>
</evidence>
<evidence type="ECO:0000256" key="2">
    <source>
        <dbReference type="ARBA" id="ARBA00022771"/>
    </source>
</evidence>
<evidence type="ECO:0000256" key="3">
    <source>
        <dbReference type="ARBA" id="ARBA00022833"/>
    </source>
</evidence>
<feature type="domain" description="MYND-type" evidence="5">
    <location>
        <begin position="60"/>
        <end position="102"/>
    </location>
</feature>
<dbReference type="PROSITE" id="PS50865">
    <property type="entry name" value="ZF_MYND_2"/>
    <property type="match status" value="1"/>
</dbReference>
<gene>
    <name evidence="6" type="ORF">CTEN210_15940</name>
</gene>
<sequence length="443" mass="52012">MLALLDVFFCNRDCQVKHWKTHKAFCGKSAIIVDLSSSSNVREREFRQGMRKFNESSFRCEHCLKNCEELGYKLRVCSKCDLSRYCSRECQVAHWQSHKETCKAVVANREEVAKDLTPAEARIWNLLERQWRFKNDLVLSDLVLFALRKEDIEEQPPTKIAHIQVEFNYNLQTFLLAEDPKTLPTSYFHHERILEMYQEVDNRNRMSEEKVNAQFGLVTCKDLGQICSFYHPVVYPSDFERKCDRSTVLYSMMKGPLLKSDIFQVWKTIRDRNFQRQIEHLKQSPLLSTFLQNALHLFSEKPKHLTHGIKFHLKLGKEPGEIAEIVEYKVKTISDIRDRIARLTSKQEQQKLKRGFDVRNNPRLLESRKRDPNNVMIVISFSDSSFTEINMPSMFALESVFLPWNNSRKGTVNKCKRAAEGYFRQLQGLVKKMPSHFVEKVSV</sequence>
<evidence type="ECO:0000256" key="1">
    <source>
        <dbReference type="ARBA" id="ARBA00022723"/>
    </source>
</evidence>